<evidence type="ECO:0000256" key="6">
    <source>
        <dbReference type="PIRSR" id="PIRSR600821-52"/>
    </source>
</evidence>
<dbReference type="GO" id="GO:0005829">
    <property type="term" value="C:cytosol"/>
    <property type="evidence" value="ECO:0007669"/>
    <property type="project" value="TreeGrafter"/>
</dbReference>
<comment type="catalytic activity">
    <reaction evidence="4">
        <text>L-alanine = D-alanine</text>
        <dbReference type="Rhea" id="RHEA:20249"/>
        <dbReference type="ChEBI" id="CHEBI:57416"/>
        <dbReference type="ChEBI" id="CHEBI:57972"/>
        <dbReference type="EC" id="5.1.1.1"/>
    </reaction>
</comment>
<dbReference type="Gene3D" id="3.20.20.10">
    <property type="entry name" value="Alanine racemase"/>
    <property type="match status" value="1"/>
</dbReference>
<dbReference type="AlphaFoldDB" id="A0A5B9E450"/>
<evidence type="ECO:0000256" key="3">
    <source>
        <dbReference type="ARBA" id="ARBA00023235"/>
    </source>
</evidence>
<evidence type="ECO:0000313" key="8">
    <source>
        <dbReference type="EMBL" id="QEE27012.1"/>
    </source>
</evidence>
<dbReference type="NCBIfam" id="TIGR00492">
    <property type="entry name" value="alr"/>
    <property type="match status" value="1"/>
</dbReference>
<comment type="similarity">
    <text evidence="4">Belongs to the alanine racemase family.</text>
</comment>
<dbReference type="PRINTS" id="PR00992">
    <property type="entry name" value="ALARACEMASE"/>
</dbReference>
<reference evidence="8 9" key="1">
    <citation type="submission" date="2019-08" db="EMBL/GenBank/DDBJ databases">
        <title>Complete genome sequence of Terriglobus albidus strain ORNL.</title>
        <authorList>
            <person name="Podar M."/>
        </authorList>
    </citation>
    <scope>NUCLEOTIDE SEQUENCE [LARGE SCALE GENOMIC DNA]</scope>
    <source>
        <strain evidence="8 9">ORNL</strain>
    </source>
</reference>
<evidence type="ECO:0000256" key="5">
    <source>
        <dbReference type="PIRSR" id="PIRSR600821-50"/>
    </source>
</evidence>
<dbReference type="GO" id="GO:0030632">
    <property type="term" value="P:D-alanine biosynthetic process"/>
    <property type="evidence" value="ECO:0007669"/>
    <property type="project" value="UniProtKB-UniRule"/>
</dbReference>
<evidence type="ECO:0000313" key="9">
    <source>
        <dbReference type="Proteomes" id="UP000321820"/>
    </source>
</evidence>
<dbReference type="EC" id="5.1.1.1" evidence="4"/>
<protein>
    <recommendedName>
        <fullName evidence="4">Alanine racemase</fullName>
        <ecNumber evidence="4">5.1.1.1</ecNumber>
    </recommendedName>
</protein>
<feature type="active site" description="Proton acceptor; specific for D-alanine" evidence="4">
    <location>
        <position position="41"/>
    </location>
</feature>
<dbReference type="InterPro" id="IPR000821">
    <property type="entry name" value="Ala_racemase"/>
</dbReference>
<dbReference type="HAMAP" id="MF_01201">
    <property type="entry name" value="Ala_racemase"/>
    <property type="match status" value="1"/>
</dbReference>
<dbReference type="OrthoDB" id="9813814at2"/>
<dbReference type="UniPathway" id="UPA00042">
    <property type="reaction ID" value="UER00497"/>
</dbReference>
<dbReference type="Gene3D" id="2.40.37.10">
    <property type="entry name" value="Lyase, Ornithine Decarboxylase, Chain A, domain 1"/>
    <property type="match status" value="1"/>
</dbReference>
<feature type="binding site" evidence="4 6">
    <location>
        <position position="148"/>
    </location>
    <ligand>
        <name>substrate</name>
    </ligand>
</feature>
<dbReference type="InterPro" id="IPR011079">
    <property type="entry name" value="Ala_racemase_C"/>
</dbReference>
<name>A0A5B9E450_9BACT</name>
<dbReference type="SMART" id="SM01005">
    <property type="entry name" value="Ala_racemase_C"/>
    <property type="match status" value="1"/>
</dbReference>
<dbReference type="KEGG" id="talb:FTW19_02705"/>
<feature type="binding site" evidence="4 6">
    <location>
        <position position="334"/>
    </location>
    <ligand>
        <name>substrate</name>
    </ligand>
</feature>
<dbReference type="InterPro" id="IPR001608">
    <property type="entry name" value="Ala_racemase_N"/>
</dbReference>
<dbReference type="InterPro" id="IPR009006">
    <property type="entry name" value="Ala_racemase/Decarboxylase_C"/>
</dbReference>
<comment type="cofactor">
    <cofactor evidence="1 4 5">
        <name>pyridoxal 5'-phosphate</name>
        <dbReference type="ChEBI" id="CHEBI:597326"/>
    </cofactor>
</comment>
<dbReference type="PROSITE" id="PS00395">
    <property type="entry name" value="ALANINE_RACEMASE"/>
    <property type="match status" value="1"/>
</dbReference>
<comment type="function">
    <text evidence="4">Catalyzes the interconversion of L-alanine and D-alanine. May also act on other amino acids.</text>
</comment>
<dbReference type="SUPFAM" id="SSF51419">
    <property type="entry name" value="PLP-binding barrel"/>
    <property type="match status" value="1"/>
</dbReference>
<evidence type="ECO:0000256" key="1">
    <source>
        <dbReference type="ARBA" id="ARBA00001933"/>
    </source>
</evidence>
<evidence type="ECO:0000259" key="7">
    <source>
        <dbReference type="SMART" id="SM01005"/>
    </source>
</evidence>
<sequence length="389" mass="41360">MRAVEPNHVRPVWAEISATRLATNYRHTRAAAGMELLAVVKADAYGHGAELCAPVLAGSGAAWLGVTSVEEGVRVKASLGMLPSFLQPRILVMCGVWNGEAAVAVEHRLTPVIWEEYQLRLLEDAARARSLAPKSFPVHVEVDTGMARQGVADLAAFAALIAEDSPLRIESAMTHLGSTEEAGSPLNREQMDRFATQVKASGLRLEWVHAGNTSGVDAGKILAGIKEIAAACGAQPMTRTGLALYGYALELTGAAPHIRQTLQPVMAWKTRIIGLREVPAGATVGYSATFTAPAPMRLALIPVGYADGLRRELSNRGRVLLQETHAPIVGRVSMDLTVIDVTHIPGAVIGDEVTLIGDGVPVEEQATIAGTIPYEILCGISERVTRILV</sequence>
<dbReference type="GO" id="GO:0008784">
    <property type="term" value="F:alanine racemase activity"/>
    <property type="evidence" value="ECO:0007669"/>
    <property type="project" value="UniProtKB-UniRule"/>
</dbReference>
<dbReference type="InterPro" id="IPR029066">
    <property type="entry name" value="PLP-binding_barrel"/>
</dbReference>
<dbReference type="Pfam" id="PF01168">
    <property type="entry name" value="Ala_racemase_N"/>
    <property type="match status" value="1"/>
</dbReference>
<dbReference type="EMBL" id="CP042806">
    <property type="protein sequence ID" value="QEE27012.1"/>
    <property type="molecule type" value="Genomic_DNA"/>
</dbReference>
<comment type="pathway">
    <text evidence="4">Amino-acid biosynthesis; D-alanine biosynthesis; D-alanine from L-alanine: step 1/1.</text>
</comment>
<keyword evidence="9" id="KW-1185">Reference proteome</keyword>
<dbReference type="GO" id="GO:0030170">
    <property type="term" value="F:pyridoxal phosphate binding"/>
    <property type="evidence" value="ECO:0007669"/>
    <property type="project" value="UniProtKB-UniRule"/>
</dbReference>
<proteinExistence type="inferred from homology"/>
<dbReference type="SUPFAM" id="SSF50621">
    <property type="entry name" value="Alanine racemase C-terminal domain-like"/>
    <property type="match status" value="1"/>
</dbReference>
<organism evidence="8 9">
    <name type="scientific">Terriglobus albidus</name>
    <dbReference type="NCBI Taxonomy" id="1592106"/>
    <lineage>
        <taxon>Bacteria</taxon>
        <taxon>Pseudomonadati</taxon>
        <taxon>Acidobacteriota</taxon>
        <taxon>Terriglobia</taxon>
        <taxon>Terriglobales</taxon>
        <taxon>Acidobacteriaceae</taxon>
        <taxon>Terriglobus</taxon>
    </lineage>
</organism>
<feature type="active site" description="Proton acceptor; specific for L-alanine" evidence="4">
    <location>
        <position position="286"/>
    </location>
</feature>
<accession>A0A5B9E450</accession>
<feature type="modified residue" description="N6-(pyridoxal phosphate)lysine" evidence="4 5">
    <location>
        <position position="41"/>
    </location>
</feature>
<dbReference type="PANTHER" id="PTHR30511:SF0">
    <property type="entry name" value="ALANINE RACEMASE, CATABOLIC-RELATED"/>
    <property type="match status" value="1"/>
</dbReference>
<dbReference type="RefSeq" id="WP_147646208.1">
    <property type="nucleotide sequence ID" value="NZ_CP042806.1"/>
</dbReference>
<dbReference type="PANTHER" id="PTHR30511">
    <property type="entry name" value="ALANINE RACEMASE"/>
    <property type="match status" value="1"/>
</dbReference>
<dbReference type="Proteomes" id="UP000321820">
    <property type="component" value="Chromosome"/>
</dbReference>
<evidence type="ECO:0000256" key="4">
    <source>
        <dbReference type="HAMAP-Rule" id="MF_01201"/>
    </source>
</evidence>
<keyword evidence="2 4" id="KW-0663">Pyridoxal phosphate</keyword>
<keyword evidence="3 4" id="KW-0413">Isomerase</keyword>
<dbReference type="Pfam" id="PF00842">
    <property type="entry name" value="Ala_racemase_C"/>
    <property type="match status" value="1"/>
</dbReference>
<feature type="domain" description="Alanine racemase C-terminal" evidence="7">
    <location>
        <begin position="265"/>
        <end position="389"/>
    </location>
</feature>
<evidence type="ECO:0000256" key="2">
    <source>
        <dbReference type="ARBA" id="ARBA00022898"/>
    </source>
</evidence>
<dbReference type="CDD" id="cd00430">
    <property type="entry name" value="PLPDE_III_AR"/>
    <property type="match status" value="1"/>
</dbReference>
<gene>
    <name evidence="8" type="primary">alr</name>
    <name evidence="8" type="ORF">FTW19_02705</name>
</gene>
<dbReference type="InterPro" id="IPR020622">
    <property type="entry name" value="Ala_racemase_pyridoxalP-BS"/>
</dbReference>